<evidence type="ECO:0000256" key="8">
    <source>
        <dbReference type="ARBA" id="ARBA00022840"/>
    </source>
</evidence>
<keyword evidence="11" id="KW-0594">Phospholipid biosynthesis</keyword>
<evidence type="ECO:0000256" key="12">
    <source>
        <dbReference type="ARBA" id="ARBA00023264"/>
    </source>
</evidence>
<feature type="domain" description="DAGKc" evidence="13">
    <location>
        <begin position="1"/>
        <end position="133"/>
    </location>
</feature>
<dbReference type="OrthoDB" id="142078at2"/>
<dbReference type="PANTHER" id="PTHR12358:SF106">
    <property type="entry name" value="LIPID KINASE YEGS"/>
    <property type="match status" value="1"/>
</dbReference>
<dbReference type="InterPro" id="IPR016064">
    <property type="entry name" value="NAD/diacylglycerol_kinase_sf"/>
</dbReference>
<dbReference type="Proteomes" id="UP000051751">
    <property type="component" value="Unassembled WGS sequence"/>
</dbReference>
<dbReference type="STRING" id="81857.IV38_GL001645"/>
<gene>
    <name evidence="14" type="ORF">IV38_GL001645</name>
    <name evidence="15" type="ORF">IV40_GL001570</name>
</gene>
<dbReference type="AlphaFoldDB" id="A0A0R2G1W1"/>
<protein>
    <recommendedName>
        <fullName evidence="13">DAGKc domain-containing protein</fullName>
    </recommendedName>
</protein>
<comment type="cofactor">
    <cofactor evidence="1">
        <name>Mg(2+)</name>
        <dbReference type="ChEBI" id="CHEBI:18420"/>
    </cofactor>
</comment>
<dbReference type="GO" id="GO:0004143">
    <property type="term" value="F:ATP-dependent diacylglycerol kinase activity"/>
    <property type="evidence" value="ECO:0007669"/>
    <property type="project" value="TreeGrafter"/>
</dbReference>
<evidence type="ECO:0000256" key="10">
    <source>
        <dbReference type="ARBA" id="ARBA00023098"/>
    </source>
</evidence>
<dbReference type="GO" id="GO:0005886">
    <property type="term" value="C:plasma membrane"/>
    <property type="evidence" value="ECO:0007669"/>
    <property type="project" value="TreeGrafter"/>
</dbReference>
<evidence type="ECO:0000313" key="17">
    <source>
        <dbReference type="Proteomes" id="UP000051751"/>
    </source>
</evidence>
<evidence type="ECO:0000256" key="5">
    <source>
        <dbReference type="ARBA" id="ARBA00022723"/>
    </source>
</evidence>
<dbReference type="InterPro" id="IPR045540">
    <property type="entry name" value="YegS/DAGK_C"/>
</dbReference>
<sequence>MKTITVIYNPHSGHNRGGAIAQQFKEAAHQLEPHTDVQLEAIRGKNDGRQFAHQASLRQRDLIVVVGGDGTINQVASGMVSVPHPPKLGILPGGTVNNLAHVLHIPLDIPGAIATILGKHSQPIDIGQINRNHYMISTMTIGILADAALDVSQTEKQKFGPLAFVFKGIKVLAEHQHYQITLAGDHHFWQKDTQLVLITMTNSVGGFTNFDPTAESDDGYFHVFLAPKMSYWRSLLFFPYFITGNFSKIPGMTYLTMSHLTMTVTKNRHAVRTRIDGDPSVTLPLKMKVLKSALRVMTPEPE</sequence>
<dbReference type="EMBL" id="JQAZ01000005">
    <property type="protein sequence ID" value="KRN30932.1"/>
    <property type="molecule type" value="Genomic_DNA"/>
</dbReference>
<dbReference type="InterPro" id="IPR050187">
    <property type="entry name" value="Lipid_Phosphate_FormReg"/>
</dbReference>
<proteinExistence type="inferred from homology"/>
<dbReference type="RefSeq" id="WP_057770066.1">
    <property type="nucleotide sequence ID" value="NZ_JQAT01000004.1"/>
</dbReference>
<dbReference type="PROSITE" id="PS50146">
    <property type="entry name" value="DAGK"/>
    <property type="match status" value="1"/>
</dbReference>
<evidence type="ECO:0000313" key="14">
    <source>
        <dbReference type="EMBL" id="KRN28192.1"/>
    </source>
</evidence>
<evidence type="ECO:0000256" key="9">
    <source>
        <dbReference type="ARBA" id="ARBA00022842"/>
    </source>
</evidence>
<evidence type="ECO:0000256" key="6">
    <source>
        <dbReference type="ARBA" id="ARBA00022741"/>
    </source>
</evidence>
<dbReference type="Proteomes" id="UP000051645">
    <property type="component" value="Unassembled WGS sequence"/>
</dbReference>
<dbReference type="Pfam" id="PF19279">
    <property type="entry name" value="YegS_C"/>
    <property type="match status" value="1"/>
</dbReference>
<dbReference type="Gene3D" id="3.40.50.10330">
    <property type="entry name" value="Probable inorganic polyphosphate/atp-NAD kinase, domain 1"/>
    <property type="match status" value="1"/>
</dbReference>
<evidence type="ECO:0000256" key="1">
    <source>
        <dbReference type="ARBA" id="ARBA00001946"/>
    </source>
</evidence>
<organism evidence="15 16">
    <name type="scientific">Lactobacillus selangorensis</name>
    <dbReference type="NCBI Taxonomy" id="81857"/>
    <lineage>
        <taxon>Bacteria</taxon>
        <taxon>Bacillati</taxon>
        <taxon>Bacillota</taxon>
        <taxon>Bacilli</taxon>
        <taxon>Lactobacillales</taxon>
        <taxon>Lactobacillaceae</taxon>
        <taxon>Lactobacillus</taxon>
    </lineage>
</organism>
<name>A0A0R2G1W1_9LACO</name>
<keyword evidence="16" id="KW-1185">Reference proteome</keyword>
<comment type="similarity">
    <text evidence="2">Belongs to the diacylglycerol/lipid kinase family.</text>
</comment>
<dbReference type="PANTHER" id="PTHR12358">
    <property type="entry name" value="SPHINGOSINE KINASE"/>
    <property type="match status" value="1"/>
</dbReference>
<keyword evidence="12" id="KW-1208">Phospholipid metabolism</keyword>
<evidence type="ECO:0000256" key="7">
    <source>
        <dbReference type="ARBA" id="ARBA00022777"/>
    </source>
</evidence>
<evidence type="ECO:0000256" key="4">
    <source>
        <dbReference type="ARBA" id="ARBA00022679"/>
    </source>
</evidence>
<keyword evidence="3" id="KW-0444">Lipid biosynthesis</keyword>
<evidence type="ECO:0000259" key="13">
    <source>
        <dbReference type="PROSITE" id="PS50146"/>
    </source>
</evidence>
<reference evidence="16 17" key="1">
    <citation type="journal article" date="2015" name="Genome Announc.">
        <title>Expanding the biotechnology potential of lactobacilli through comparative genomics of 213 strains and associated genera.</title>
        <authorList>
            <person name="Sun Z."/>
            <person name="Harris H.M."/>
            <person name="McCann A."/>
            <person name="Guo C."/>
            <person name="Argimon S."/>
            <person name="Zhang W."/>
            <person name="Yang X."/>
            <person name="Jeffery I.B."/>
            <person name="Cooney J.C."/>
            <person name="Kagawa T.F."/>
            <person name="Liu W."/>
            <person name="Song Y."/>
            <person name="Salvetti E."/>
            <person name="Wrobel A."/>
            <person name="Rasinkangas P."/>
            <person name="Parkhill J."/>
            <person name="Rea M.C."/>
            <person name="O'Sullivan O."/>
            <person name="Ritari J."/>
            <person name="Douillard F.P."/>
            <person name="Paul Ross R."/>
            <person name="Yang R."/>
            <person name="Briner A.E."/>
            <person name="Felis G.E."/>
            <person name="de Vos W.M."/>
            <person name="Barrangou R."/>
            <person name="Klaenhammer T.R."/>
            <person name="Caufield P.W."/>
            <person name="Cui Y."/>
            <person name="Zhang H."/>
            <person name="O'Toole P.W."/>
        </authorList>
    </citation>
    <scope>NUCLEOTIDE SEQUENCE [LARGE SCALE GENOMIC DNA]</scope>
    <source>
        <strain evidence="14 17">ATCC BAA-66</strain>
        <strain evidence="15 16">DSM 13344</strain>
    </source>
</reference>
<keyword evidence="10" id="KW-0443">Lipid metabolism</keyword>
<keyword evidence="5" id="KW-0479">Metal-binding</keyword>
<dbReference type="SMART" id="SM00046">
    <property type="entry name" value="DAGKc"/>
    <property type="match status" value="1"/>
</dbReference>
<keyword evidence="4" id="KW-0808">Transferase</keyword>
<dbReference type="InterPro" id="IPR005218">
    <property type="entry name" value="Diacylglycerol/lipid_kinase"/>
</dbReference>
<dbReference type="InterPro" id="IPR001206">
    <property type="entry name" value="Diacylglycerol_kinase_cat_dom"/>
</dbReference>
<dbReference type="Pfam" id="PF00781">
    <property type="entry name" value="DAGK_cat"/>
    <property type="match status" value="1"/>
</dbReference>
<dbReference type="SUPFAM" id="SSF111331">
    <property type="entry name" value="NAD kinase/diacylglycerol kinase-like"/>
    <property type="match status" value="1"/>
</dbReference>
<evidence type="ECO:0000256" key="2">
    <source>
        <dbReference type="ARBA" id="ARBA00005983"/>
    </source>
</evidence>
<keyword evidence="9" id="KW-0460">Magnesium</keyword>
<dbReference type="GO" id="GO:0008654">
    <property type="term" value="P:phospholipid biosynthetic process"/>
    <property type="evidence" value="ECO:0007669"/>
    <property type="project" value="UniProtKB-KW"/>
</dbReference>
<evidence type="ECO:0000313" key="15">
    <source>
        <dbReference type="EMBL" id="KRN30932.1"/>
    </source>
</evidence>
<dbReference type="GO" id="GO:0005524">
    <property type="term" value="F:ATP binding"/>
    <property type="evidence" value="ECO:0007669"/>
    <property type="project" value="UniProtKB-KW"/>
</dbReference>
<evidence type="ECO:0000256" key="11">
    <source>
        <dbReference type="ARBA" id="ARBA00023209"/>
    </source>
</evidence>
<evidence type="ECO:0000313" key="16">
    <source>
        <dbReference type="Proteomes" id="UP000051645"/>
    </source>
</evidence>
<dbReference type="PATRIC" id="fig|81857.3.peg.1656"/>
<keyword evidence="8" id="KW-0067">ATP-binding</keyword>
<keyword evidence="6" id="KW-0547">Nucleotide-binding</keyword>
<accession>A0A0R2G1W1</accession>
<comment type="caution">
    <text evidence="15">The sequence shown here is derived from an EMBL/GenBank/DDBJ whole genome shotgun (WGS) entry which is preliminary data.</text>
</comment>
<keyword evidence="7" id="KW-0418">Kinase</keyword>
<dbReference type="NCBIfam" id="TIGR00147">
    <property type="entry name" value="YegS/Rv2252/BmrU family lipid kinase"/>
    <property type="match status" value="1"/>
</dbReference>
<dbReference type="InterPro" id="IPR017438">
    <property type="entry name" value="ATP-NAD_kinase_N"/>
</dbReference>
<dbReference type="GO" id="GO:0046872">
    <property type="term" value="F:metal ion binding"/>
    <property type="evidence" value="ECO:0007669"/>
    <property type="project" value="UniProtKB-KW"/>
</dbReference>
<evidence type="ECO:0000256" key="3">
    <source>
        <dbReference type="ARBA" id="ARBA00022516"/>
    </source>
</evidence>
<dbReference type="EMBL" id="JQAT01000004">
    <property type="protein sequence ID" value="KRN28192.1"/>
    <property type="molecule type" value="Genomic_DNA"/>
</dbReference>
<dbReference type="Gene3D" id="2.60.200.40">
    <property type="match status" value="1"/>
</dbReference>